<accession>A0ABW1IKZ2</accession>
<keyword evidence="2" id="KW-1185">Reference proteome</keyword>
<evidence type="ECO:0000313" key="2">
    <source>
        <dbReference type="Proteomes" id="UP001596250"/>
    </source>
</evidence>
<protein>
    <submittedName>
        <fullName evidence="1">DUF4855 domain-containing protein</fullName>
    </submittedName>
</protein>
<reference evidence="2" key="1">
    <citation type="journal article" date="2019" name="Int. J. Syst. Evol. Microbiol.">
        <title>The Global Catalogue of Microorganisms (GCM) 10K type strain sequencing project: providing services to taxonomists for standard genome sequencing and annotation.</title>
        <authorList>
            <consortium name="The Broad Institute Genomics Platform"/>
            <consortium name="The Broad Institute Genome Sequencing Center for Infectious Disease"/>
            <person name="Wu L."/>
            <person name="Ma J."/>
        </authorList>
    </citation>
    <scope>NUCLEOTIDE SEQUENCE [LARGE SCALE GENOMIC DNA]</scope>
    <source>
        <strain evidence="2">CCM 8749</strain>
    </source>
</reference>
<proteinExistence type="predicted"/>
<dbReference type="Proteomes" id="UP001596250">
    <property type="component" value="Unassembled WGS sequence"/>
</dbReference>
<dbReference type="EMBL" id="JBHSQV010000031">
    <property type="protein sequence ID" value="MFC5985722.1"/>
    <property type="molecule type" value="Genomic_DNA"/>
</dbReference>
<name>A0ABW1IKZ2_9BACL</name>
<organism evidence="1 2">
    <name type="scientific">Marinicrinis lubricantis</name>
    <dbReference type="NCBI Taxonomy" id="2086470"/>
    <lineage>
        <taxon>Bacteria</taxon>
        <taxon>Bacillati</taxon>
        <taxon>Bacillota</taxon>
        <taxon>Bacilli</taxon>
        <taxon>Bacillales</taxon>
        <taxon>Paenibacillaceae</taxon>
    </lineage>
</organism>
<sequence length="330" mass="39089">MSALPYGYFKPEEAGVQNHIAVIRCGGLNSSDRILWSKEQLAPYTAYRLDGKAIDRMFGGYIFYGIRTTLNERMLHPMFIGFKRPSRRRHWRQWIEDLFTPGYNLQALSELTDFIIPDVWISLPYPHPMKTQFGAVHQRDLNFQKDEDRLEALDWWIEQFMKRWSRERSLYSRLHLRGFLWPKEAVLVKEESFVSQVNTMIHNRYGQKTMWLPNYGSYGVMDWNSKGFDVAAINSNYYGHNSYGVDWITNASHFAKAYHMGMQVNIGRGYAFSDDHVQHYFSLGLDNKLKYMKESLMVYQFHNETVDQMMVNDMERYIQLYTFIKGIYTG</sequence>
<evidence type="ECO:0000313" key="1">
    <source>
        <dbReference type="EMBL" id="MFC5985722.1"/>
    </source>
</evidence>
<comment type="caution">
    <text evidence="1">The sequence shown here is derived from an EMBL/GenBank/DDBJ whole genome shotgun (WGS) entry which is preliminary data.</text>
</comment>
<dbReference type="Pfam" id="PF16147">
    <property type="entry name" value="DUF4855"/>
    <property type="match status" value="1"/>
</dbReference>
<dbReference type="RefSeq" id="WP_379892848.1">
    <property type="nucleotide sequence ID" value="NZ_CBCSCT010000023.1"/>
</dbReference>
<gene>
    <name evidence="1" type="ORF">ACFPXP_04680</name>
</gene>
<dbReference type="InterPro" id="IPR032329">
    <property type="entry name" value="DUF4855"/>
</dbReference>